<sequence length="54" mass="5922">MSVKMMAKTNINISNQEVTRSSVGSSSLFNGLYLAASEILLTHTHTHTHTRHPA</sequence>
<dbReference type="HOGENOM" id="CLU_212944_1_0_10"/>
<dbReference type="STRING" id="626522.GCWU000325_01258"/>
<organism evidence="1 2">
    <name type="scientific">Alloprevotella tannerae ATCC 51259</name>
    <dbReference type="NCBI Taxonomy" id="626522"/>
    <lineage>
        <taxon>Bacteria</taxon>
        <taxon>Pseudomonadati</taxon>
        <taxon>Bacteroidota</taxon>
        <taxon>Bacteroidia</taxon>
        <taxon>Bacteroidales</taxon>
        <taxon>Prevotellaceae</taxon>
        <taxon>Alloprevotella</taxon>
    </lineage>
</organism>
<dbReference type="EMBL" id="ACIJ02000018">
    <property type="protein sequence ID" value="EEX71724.1"/>
    <property type="molecule type" value="Genomic_DNA"/>
</dbReference>
<gene>
    <name evidence="1" type="ORF">GCWU000325_01258</name>
</gene>
<evidence type="ECO:0000313" key="2">
    <source>
        <dbReference type="Proteomes" id="UP000003460"/>
    </source>
</evidence>
<evidence type="ECO:0000313" key="1">
    <source>
        <dbReference type="EMBL" id="EEX71724.1"/>
    </source>
</evidence>
<dbReference type="Proteomes" id="UP000003460">
    <property type="component" value="Unassembled WGS sequence"/>
</dbReference>
<comment type="caution">
    <text evidence="1">The sequence shown here is derived from an EMBL/GenBank/DDBJ whole genome shotgun (WGS) entry which is preliminary data.</text>
</comment>
<protein>
    <submittedName>
        <fullName evidence="1">Uncharacterized protein</fullName>
    </submittedName>
</protein>
<accession>C9LGB6</accession>
<dbReference type="AlphaFoldDB" id="C9LGB6"/>
<reference evidence="1" key="1">
    <citation type="submission" date="2009-09" db="EMBL/GenBank/DDBJ databases">
        <authorList>
            <person name="Weinstock G."/>
            <person name="Sodergren E."/>
            <person name="Clifton S."/>
            <person name="Fulton L."/>
            <person name="Fulton B."/>
            <person name="Courtney L."/>
            <person name="Fronick C."/>
            <person name="Harrison M."/>
            <person name="Strong C."/>
            <person name="Farmer C."/>
            <person name="Delahaunty K."/>
            <person name="Markovic C."/>
            <person name="Hall O."/>
            <person name="Minx P."/>
            <person name="Tomlinson C."/>
            <person name="Mitreva M."/>
            <person name="Nelson J."/>
            <person name="Hou S."/>
            <person name="Wollam A."/>
            <person name="Pepin K.H."/>
            <person name="Johnson M."/>
            <person name="Bhonagiri V."/>
            <person name="Nash W.E."/>
            <person name="Warren W."/>
            <person name="Chinwalla A."/>
            <person name="Mardis E.R."/>
            <person name="Wilson R.K."/>
        </authorList>
    </citation>
    <scope>NUCLEOTIDE SEQUENCE [LARGE SCALE GENOMIC DNA]</scope>
    <source>
        <strain evidence="1">ATCC 51259</strain>
    </source>
</reference>
<name>C9LGB6_9BACT</name>
<proteinExistence type="predicted"/>
<keyword evidence="2" id="KW-1185">Reference proteome</keyword>